<keyword evidence="3" id="KW-1185">Reference proteome</keyword>
<evidence type="ECO:0000313" key="3">
    <source>
        <dbReference type="Proteomes" id="UP000236416"/>
    </source>
</evidence>
<accession>A0A2K4MTP1</accession>
<dbReference type="InterPro" id="IPR021847">
    <property type="entry name" value="DUF3443"/>
</dbReference>
<dbReference type="EMBL" id="PPTF01000006">
    <property type="protein sequence ID" value="POB00444.1"/>
    <property type="molecule type" value="Genomic_DNA"/>
</dbReference>
<comment type="caution">
    <text evidence="2">The sequence shown here is derived from an EMBL/GenBank/DDBJ whole genome shotgun (WGS) entry which is preliminary data.</text>
</comment>
<dbReference type="PROSITE" id="PS51257">
    <property type="entry name" value="PROKAR_LIPOPROTEIN"/>
    <property type="match status" value="1"/>
</dbReference>
<dbReference type="AlphaFoldDB" id="A0A2K4MTP1"/>
<keyword evidence="1" id="KW-0732">Signal</keyword>
<reference evidence="2 3" key="1">
    <citation type="submission" date="2018-01" db="EMBL/GenBank/DDBJ databases">
        <title>Genomic Sequence of Chromobacterium MWU13-2610 from wild cranberry bogs within the Cape Cod National Seashore.</title>
        <authorList>
            <person name="O'Hara-Hanley K."/>
            <person name="Soby S."/>
            <person name="Harrison A."/>
        </authorList>
    </citation>
    <scope>NUCLEOTIDE SEQUENCE [LARGE SCALE GENOMIC DNA]</scope>
    <source>
        <strain evidence="2 3">MWU13-2610</strain>
    </source>
</reference>
<dbReference type="Proteomes" id="UP000236416">
    <property type="component" value="Unassembled WGS sequence"/>
</dbReference>
<evidence type="ECO:0000313" key="2">
    <source>
        <dbReference type="EMBL" id="POB00444.1"/>
    </source>
</evidence>
<gene>
    <name evidence="2" type="ORF">C2134_01445</name>
</gene>
<organism evidence="2 3">
    <name type="scientific">Chromobacterium sinusclupearum</name>
    <dbReference type="NCBI Taxonomy" id="2077146"/>
    <lineage>
        <taxon>Bacteria</taxon>
        <taxon>Pseudomonadati</taxon>
        <taxon>Pseudomonadota</taxon>
        <taxon>Betaproteobacteria</taxon>
        <taxon>Neisseriales</taxon>
        <taxon>Chromobacteriaceae</taxon>
        <taxon>Chromobacterium</taxon>
    </lineage>
</organism>
<evidence type="ECO:0008006" key="4">
    <source>
        <dbReference type="Google" id="ProtNLM"/>
    </source>
</evidence>
<sequence length="407" mass="40927">MKRLLVSLFSLALLLSGCGGGGGDAGSFSNGGNSGGATSNSVAMIVDSGPAGATGQLNLPYVTVNVCVPGTNTCTAVDHVLVDTGSSGLRVLASALQNALPIQTVGVRQVMECAQFADGFTWGAVSAADVKIAGKTASALPIQVIADGALPYPVPAACSSTGSNESSLAALGAKGIIGVGLSSKDCSNCAIVSSNGIYYLCSGQTCQQGTVPLAQEVTNPVTAFSGDNNGVLLQLPSIDNYGAPSAQGTLTFGIATQSNNAIPSTAKAYPVSSDGFTITTVYNGQSYPGFLDSGSNILYFPNDGSVATCSVGGSTWYCPNVSSPQTQSLSAQVSASNGSSSTINFNLINASILNSSNYAAFPSLAAPMTGTFAGYFDWGLPFFYGRSVFIGFAGSSNPQGSGAMYIF</sequence>
<protein>
    <recommendedName>
        <fullName evidence="4">DUF3443 domain-containing protein</fullName>
    </recommendedName>
</protein>
<evidence type="ECO:0000256" key="1">
    <source>
        <dbReference type="SAM" id="SignalP"/>
    </source>
</evidence>
<dbReference type="RefSeq" id="WP_103316954.1">
    <property type="nucleotide sequence ID" value="NZ_PPTF01000006.1"/>
</dbReference>
<feature type="chain" id="PRO_5014368473" description="DUF3443 domain-containing protein" evidence="1">
    <location>
        <begin position="22"/>
        <end position="407"/>
    </location>
</feature>
<dbReference type="Pfam" id="PF11925">
    <property type="entry name" value="DUF3443"/>
    <property type="match status" value="1"/>
</dbReference>
<name>A0A2K4MTP1_9NEIS</name>
<proteinExistence type="predicted"/>
<feature type="signal peptide" evidence="1">
    <location>
        <begin position="1"/>
        <end position="21"/>
    </location>
</feature>